<name>A0ABR7CXJ4_9BACT</name>
<keyword evidence="3" id="KW-1185">Reference proteome</keyword>
<dbReference type="PROSITE" id="PS51257">
    <property type="entry name" value="PROKAR_LIPOPROTEIN"/>
    <property type="match status" value="1"/>
</dbReference>
<feature type="signal peptide" evidence="1">
    <location>
        <begin position="1"/>
        <end position="19"/>
    </location>
</feature>
<comment type="caution">
    <text evidence="2">The sequence shown here is derived from an EMBL/GenBank/DDBJ whole genome shotgun (WGS) entry which is preliminary data.</text>
</comment>
<sequence length="401" mass="44845">MKQYFIIFSLIVTSIFSLSSCNDDNNSIRTTAFTLTTENPKDLTDPSVSNLTASFKNINTGRTTTSNAFSGNQLEVELTEGIYHITIEGNVKYSFEEQEMNTKIKGYKESVNITGETASSSLTLFLSQELSDFVIAEIFFTGTTTPEGKQYDGDKFIKIYNNSDTVLYADGLSVLVSEFLTVTKQDYTPDIMSKAMAVSAIITIPGDGTVYPVQPGESIIIADNGIDHREANSQSFDLSKADFEIFYDETNDIDNPAVTNIKTPYDRFLFHNRGSKSMALARIPNIEEYVLDSVNMYHYEYTFVFGEHVIPMDGDCLQVPNEYIIDAVNMTIPAEFQWIVTSPSLDMGWTHCGEIDKDQNRYNKSVRRKVLPTTVNGIEKLQDTNNSTLDFEADAVPSLAK</sequence>
<reference evidence="2 3" key="1">
    <citation type="submission" date="2020-08" db="EMBL/GenBank/DDBJ databases">
        <title>Genome public.</title>
        <authorList>
            <person name="Liu C."/>
            <person name="Sun Q."/>
        </authorList>
    </citation>
    <scope>NUCLEOTIDE SEQUENCE [LARGE SCALE GENOMIC DNA]</scope>
    <source>
        <strain evidence="2 3">NSJ-56</strain>
    </source>
</reference>
<gene>
    <name evidence="2" type="ORF">H8S64_03950</name>
</gene>
<feature type="chain" id="PRO_5045556274" evidence="1">
    <location>
        <begin position="20"/>
        <end position="401"/>
    </location>
</feature>
<dbReference type="EMBL" id="JACOOH010000002">
    <property type="protein sequence ID" value="MBC5620247.1"/>
    <property type="molecule type" value="Genomic_DNA"/>
</dbReference>
<accession>A0ABR7CXJ4</accession>
<evidence type="ECO:0000256" key="1">
    <source>
        <dbReference type="SAM" id="SignalP"/>
    </source>
</evidence>
<evidence type="ECO:0000313" key="3">
    <source>
        <dbReference type="Proteomes" id="UP000646484"/>
    </source>
</evidence>
<evidence type="ECO:0000313" key="2">
    <source>
        <dbReference type="EMBL" id="MBC5620247.1"/>
    </source>
</evidence>
<protein>
    <submittedName>
        <fullName evidence="2">DUF4876 domain-containing protein</fullName>
    </submittedName>
</protein>
<dbReference type="Pfam" id="PF16215">
    <property type="entry name" value="DUF4876"/>
    <property type="match status" value="1"/>
</dbReference>
<organism evidence="2 3">
    <name type="scientific">Butyricimonas hominis</name>
    <dbReference type="NCBI Taxonomy" id="2763032"/>
    <lineage>
        <taxon>Bacteria</taxon>
        <taxon>Pseudomonadati</taxon>
        <taxon>Bacteroidota</taxon>
        <taxon>Bacteroidia</taxon>
        <taxon>Bacteroidales</taxon>
        <taxon>Odoribacteraceae</taxon>
        <taxon>Butyricimonas</taxon>
    </lineage>
</organism>
<proteinExistence type="predicted"/>
<dbReference type="InterPro" id="IPR032627">
    <property type="entry name" value="DUF4876"/>
</dbReference>
<keyword evidence="1" id="KW-0732">Signal</keyword>
<dbReference type="RefSeq" id="WP_186975073.1">
    <property type="nucleotide sequence ID" value="NZ_JACOOH010000002.1"/>
</dbReference>
<dbReference type="Proteomes" id="UP000646484">
    <property type="component" value="Unassembled WGS sequence"/>
</dbReference>